<organism evidence="5 6">
    <name type="scientific">Fragilariopsis cylindrus CCMP1102</name>
    <dbReference type="NCBI Taxonomy" id="635003"/>
    <lineage>
        <taxon>Eukaryota</taxon>
        <taxon>Sar</taxon>
        <taxon>Stramenopiles</taxon>
        <taxon>Ochrophyta</taxon>
        <taxon>Bacillariophyta</taxon>
        <taxon>Bacillariophyceae</taxon>
        <taxon>Bacillariophycidae</taxon>
        <taxon>Bacillariales</taxon>
        <taxon>Bacillariaceae</taxon>
        <taxon>Fragilariopsis</taxon>
    </lineage>
</organism>
<keyword evidence="4" id="KW-0560">Oxidoreductase</keyword>
<dbReference type="GO" id="GO:0004497">
    <property type="term" value="F:monooxygenase activity"/>
    <property type="evidence" value="ECO:0007669"/>
    <property type="project" value="UniProtKB-KW"/>
</dbReference>
<dbReference type="KEGG" id="fcy:FRACYDRAFT_242080"/>
<evidence type="ECO:0000313" key="5">
    <source>
        <dbReference type="EMBL" id="OEU13733.1"/>
    </source>
</evidence>
<gene>
    <name evidence="5" type="ORF">FRACYDRAFT_242080</name>
</gene>
<name>A0A1E7F796_9STRA</name>
<evidence type="ECO:0000256" key="1">
    <source>
        <dbReference type="ARBA" id="ARBA00001971"/>
    </source>
</evidence>
<dbReference type="InterPro" id="IPR001128">
    <property type="entry name" value="Cyt_P450"/>
</dbReference>
<dbReference type="InterPro" id="IPR002401">
    <property type="entry name" value="Cyt_P450_E_grp-I"/>
</dbReference>
<keyword evidence="3 4" id="KW-0408">Iron</keyword>
<dbReference type="InterPro" id="IPR050121">
    <property type="entry name" value="Cytochrome_P450_monoxygenase"/>
</dbReference>
<dbReference type="InterPro" id="IPR036396">
    <property type="entry name" value="Cyt_P450_sf"/>
</dbReference>
<dbReference type="InterPro" id="IPR017972">
    <property type="entry name" value="Cyt_P450_CS"/>
</dbReference>
<keyword evidence="6" id="KW-1185">Reference proteome</keyword>
<dbReference type="OrthoDB" id="71115at2759"/>
<dbReference type="Pfam" id="PF00067">
    <property type="entry name" value="p450"/>
    <property type="match status" value="2"/>
</dbReference>
<dbReference type="SUPFAM" id="SSF48264">
    <property type="entry name" value="Cytochrome P450"/>
    <property type="match status" value="1"/>
</dbReference>
<dbReference type="Gene3D" id="1.10.630.10">
    <property type="entry name" value="Cytochrome P450"/>
    <property type="match status" value="1"/>
</dbReference>
<evidence type="ECO:0000313" key="6">
    <source>
        <dbReference type="Proteomes" id="UP000095751"/>
    </source>
</evidence>
<dbReference type="PRINTS" id="PR00463">
    <property type="entry name" value="EP450I"/>
</dbReference>
<comment type="similarity">
    <text evidence="2 4">Belongs to the cytochrome P450 family.</text>
</comment>
<keyword evidence="3 4" id="KW-0479">Metal-binding</keyword>
<dbReference type="Proteomes" id="UP000095751">
    <property type="component" value="Unassembled WGS sequence"/>
</dbReference>
<sequence>MPKIYLLKDYAGSACTLNKNENTKSGTVALLMKPPIENLTLLRTFSSNWNKFEKNMDIVWDIGMKWIIEAEVDDSPRAFVNRLKTQVDGDDTLTMDRQERLVNLLTLLQAGVDTTSNSLVWTMIQLARRPRIQRRLRRELEETMDGDFSRTEDLPNLPYLKAFLREVQRFSPSAGGNMRRLPFDVTVPSTNPNGDNDKKQEDYVVKKNTLIIFTQEVYSYDPVLLGGDPDEFLPERWLAAEHVLANAKSDKSMDLDPRTPLEVDLASIDFDFGDELATVEHESSSSAVTMNTGIIIAPAPILSSLLLSSPFSVGPRMCVGARVAQNEIYAFLIRIILDYELVLDPPDQPKTERVVKLLQTPFPIPKIRFDPVNP</sequence>
<dbReference type="PANTHER" id="PTHR24305">
    <property type="entry name" value="CYTOCHROME P450"/>
    <property type="match status" value="1"/>
</dbReference>
<dbReference type="PANTHER" id="PTHR24305:SF166">
    <property type="entry name" value="CYTOCHROME P450 12A4, MITOCHONDRIAL-RELATED"/>
    <property type="match status" value="1"/>
</dbReference>
<dbReference type="GO" id="GO:0016705">
    <property type="term" value="F:oxidoreductase activity, acting on paired donors, with incorporation or reduction of molecular oxygen"/>
    <property type="evidence" value="ECO:0007669"/>
    <property type="project" value="InterPro"/>
</dbReference>
<dbReference type="GO" id="GO:0020037">
    <property type="term" value="F:heme binding"/>
    <property type="evidence" value="ECO:0007669"/>
    <property type="project" value="InterPro"/>
</dbReference>
<reference evidence="5 6" key="1">
    <citation type="submission" date="2016-09" db="EMBL/GenBank/DDBJ databases">
        <title>Extensive genetic diversity and differential bi-allelic expression allows diatom success in the polar Southern Ocean.</title>
        <authorList>
            <consortium name="DOE Joint Genome Institute"/>
            <person name="Mock T."/>
            <person name="Otillar R.P."/>
            <person name="Strauss J."/>
            <person name="Dupont C."/>
            <person name="Frickenhaus S."/>
            <person name="Maumus F."/>
            <person name="Mcmullan M."/>
            <person name="Sanges R."/>
            <person name="Schmutz J."/>
            <person name="Toseland A."/>
            <person name="Valas R."/>
            <person name="Veluchamy A."/>
            <person name="Ward B.J."/>
            <person name="Allen A."/>
            <person name="Barry K."/>
            <person name="Falciatore A."/>
            <person name="Ferrante M."/>
            <person name="Fortunato A.E."/>
            <person name="Gloeckner G."/>
            <person name="Gruber A."/>
            <person name="Hipkin R."/>
            <person name="Janech M."/>
            <person name="Kroth P."/>
            <person name="Leese F."/>
            <person name="Lindquist E."/>
            <person name="Lyon B.R."/>
            <person name="Martin J."/>
            <person name="Mayer C."/>
            <person name="Parker M."/>
            <person name="Quesneville H."/>
            <person name="Raymond J."/>
            <person name="Uhlig C."/>
            <person name="Valentin K.U."/>
            <person name="Worden A.Z."/>
            <person name="Armbrust E.V."/>
            <person name="Bowler C."/>
            <person name="Green B."/>
            <person name="Moulton V."/>
            <person name="Van Oosterhout C."/>
            <person name="Grigoriev I."/>
        </authorList>
    </citation>
    <scope>NUCLEOTIDE SEQUENCE [LARGE SCALE GENOMIC DNA]</scope>
    <source>
        <strain evidence="5 6">CCMP1102</strain>
    </source>
</reference>
<keyword evidence="3 4" id="KW-0349">Heme</keyword>
<dbReference type="EMBL" id="KV784361">
    <property type="protein sequence ID" value="OEU13733.1"/>
    <property type="molecule type" value="Genomic_DNA"/>
</dbReference>
<evidence type="ECO:0000256" key="3">
    <source>
        <dbReference type="PIRSR" id="PIRSR602401-1"/>
    </source>
</evidence>
<comment type="cofactor">
    <cofactor evidence="1 3">
        <name>heme</name>
        <dbReference type="ChEBI" id="CHEBI:30413"/>
    </cofactor>
</comment>
<protein>
    <submittedName>
        <fullName evidence="5">Cytochrome P450</fullName>
    </submittedName>
</protein>
<dbReference type="GO" id="GO:0005506">
    <property type="term" value="F:iron ion binding"/>
    <property type="evidence" value="ECO:0007669"/>
    <property type="project" value="InterPro"/>
</dbReference>
<keyword evidence="4" id="KW-0503">Monooxygenase</keyword>
<dbReference type="InParanoid" id="A0A1E7F796"/>
<dbReference type="PRINTS" id="PR00385">
    <property type="entry name" value="P450"/>
</dbReference>
<dbReference type="PROSITE" id="PS00086">
    <property type="entry name" value="CYTOCHROME_P450"/>
    <property type="match status" value="1"/>
</dbReference>
<evidence type="ECO:0000256" key="4">
    <source>
        <dbReference type="RuleBase" id="RU000461"/>
    </source>
</evidence>
<proteinExistence type="inferred from homology"/>
<feature type="binding site" description="axial binding residue" evidence="3">
    <location>
        <position position="318"/>
    </location>
    <ligand>
        <name>heme</name>
        <dbReference type="ChEBI" id="CHEBI:30413"/>
    </ligand>
    <ligandPart>
        <name>Fe</name>
        <dbReference type="ChEBI" id="CHEBI:18248"/>
    </ligandPart>
</feature>
<evidence type="ECO:0000256" key="2">
    <source>
        <dbReference type="ARBA" id="ARBA00010617"/>
    </source>
</evidence>
<accession>A0A1E7F796</accession>
<dbReference type="AlphaFoldDB" id="A0A1E7F796"/>